<sequence>MQHRLVNGSGEQQKEPVMDDVRSQGELDTQDAANGQPKETRPTPPSSTPEVDGRENREKLSPQSTSEVDTAGGEADTMWKEKREVG</sequence>
<proteinExistence type="predicted"/>
<keyword evidence="3" id="KW-1185">Reference proteome</keyword>
<dbReference type="AlphaFoldDB" id="A0A7R7ZLA9"/>
<dbReference type="KEGG" id="ache:ACHE_20664S"/>
<organism evidence="2 3">
    <name type="scientific">Aspergillus chevalieri</name>
    <name type="common">Eurotium chevalieri</name>
    <dbReference type="NCBI Taxonomy" id="182096"/>
    <lineage>
        <taxon>Eukaryota</taxon>
        <taxon>Fungi</taxon>
        <taxon>Dikarya</taxon>
        <taxon>Ascomycota</taxon>
        <taxon>Pezizomycotina</taxon>
        <taxon>Eurotiomycetes</taxon>
        <taxon>Eurotiomycetidae</taxon>
        <taxon>Eurotiales</taxon>
        <taxon>Aspergillaceae</taxon>
        <taxon>Aspergillus</taxon>
        <taxon>Aspergillus subgen. Aspergillus</taxon>
    </lineage>
</organism>
<evidence type="ECO:0000313" key="2">
    <source>
        <dbReference type="EMBL" id="BCR85206.1"/>
    </source>
</evidence>
<feature type="region of interest" description="Disordered" evidence="1">
    <location>
        <begin position="1"/>
        <end position="86"/>
    </location>
</feature>
<dbReference type="RefSeq" id="XP_043133728.1">
    <property type="nucleotide sequence ID" value="XM_043284992.1"/>
</dbReference>
<reference evidence="2" key="1">
    <citation type="submission" date="2021-01" db="EMBL/GenBank/DDBJ databases">
        <authorList>
            <consortium name="Aspergillus chevalieri M1 genome sequencing consortium"/>
            <person name="Kazuki M."/>
            <person name="Futagami T."/>
        </authorList>
    </citation>
    <scope>NUCLEOTIDE SEQUENCE</scope>
    <source>
        <strain evidence="2">M1</strain>
    </source>
</reference>
<reference evidence="2" key="2">
    <citation type="submission" date="2021-02" db="EMBL/GenBank/DDBJ databases">
        <title>Aspergillus chevalieri M1 genome sequence.</title>
        <authorList>
            <person name="Kadooka C."/>
            <person name="Mori K."/>
            <person name="Futagami T."/>
        </authorList>
    </citation>
    <scope>NUCLEOTIDE SEQUENCE</scope>
    <source>
        <strain evidence="2">M1</strain>
    </source>
</reference>
<dbReference type="GeneID" id="66979565"/>
<name>A0A7R7ZLA9_ASPCH</name>
<dbReference type="EMBL" id="AP024417">
    <property type="protein sequence ID" value="BCR85206.1"/>
    <property type="molecule type" value="Genomic_DNA"/>
</dbReference>
<dbReference type="Proteomes" id="UP000637239">
    <property type="component" value="Chromosome 2"/>
</dbReference>
<feature type="compositionally biased region" description="Basic and acidic residues" evidence="1">
    <location>
        <begin position="51"/>
        <end position="60"/>
    </location>
</feature>
<gene>
    <name evidence="2" type="ORF">ACHE_20664S</name>
</gene>
<feature type="compositionally biased region" description="Basic and acidic residues" evidence="1">
    <location>
        <begin position="12"/>
        <end position="25"/>
    </location>
</feature>
<accession>A0A7R7ZLA9</accession>
<feature type="compositionally biased region" description="Basic and acidic residues" evidence="1">
    <location>
        <begin position="77"/>
        <end position="86"/>
    </location>
</feature>
<evidence type="ECO:0000256" key="1">
    <source>
        <dbReference type="SAM" id="MobiDB-lite"/>
    </source>
</evidence>
<evidence type="ECO:0000313" key="3">
    <source>
        <dbReference type="Proteomes" id="UP000637239"/>
    </source>
</evidence>
<protein>
    <submittedName>
        <fullName evidence="2">Uncharacterized protein</fullName>
    </submittedName>
</protein>